<protein>
    <submittedName>
        <fullName evidence="1">Uncharacterized protein</fullName>
    </submittedName>
</protein>
<evidence type="ECO:0000313" key="1">
    <source>
        <dbReference type="EMBL" id="MPC18555.1"/>
    </source>
</evidence>
<sequence>MVWLSGACGCGDAAGARFRYRAVTSFLPLLEEDRPKANKKKRLKKKAHLNAGSLKSRKTMVLLRIHSADESDSWEGRREPDICFQIVDSGTLTPTTTTTTTTTT</sequence>
<accession>A0A5B7DBW9</accession>
<keyword evidence="2" id="KW-1185">Reference proteome</keyword>
<name>A0A5B7DBW9_PORTR</name>
<evidence type="ECO:0000313" key="2">
    <source>
        <dbReference type="Proteomes" id="UP000324222"/>
    </source>
</evidence>
<proteinExistence type="predicted"/>
<dbReference type="EMBL" id="VSRR010000691">
    <property type="protein sequence ID" value="MPC18555.1"/>
    <property type="molecule type" value="Genomic_DNA"/>
</dbReference>
<organism evidence="1 2">
    <name type="scientific">Portunus trituberculatus</name>
    <name type="common">Swimming crab</name>
    <name type="synonym">Neptunus trituberculatus</name>
    <dbReference type="NCBI Taxonomy" id="210409"/>
    <lineage>
        <taxon>Eukaryota</taxon>
        <taxon>Metazoa</taxon>
        <taxon>Ecdysozoa</taxon>
        <taxon>Arthropoda</taxon>
        <taxon>Crustacea</taxon>
        <taxon>Multicrustacea</taxon>
        <taxon>Malacostraca</taxon>
        <taxon>Eumalacostraca</taxon>
        <taxon>Eucarida</taxon>
        <taxon>Decapoda</taxon>
        <taxon>Pleocyemata</taxon>
        <taxon>Brachyura</taxon>
        <taxon>Eubrachyura</taxon>
        <taxon>Portunoidea</taxon>
        <taxon>Portunidae</taxon>
        <taxon>Portuninae</taxon>
        <taxon>Portunus</taxon>
    </lineage>
</organism>
<gene>
    <name evidence="1" type="ORF">E2C01_011442</name>
</gene>
<dbReference type="Proteomes" id="UP000324222">
    <property type="component" value="Unassembled WGS sequence"/>
</dbReference>
<dbReference type="AlphaFoldDB" id="A0A5B7DBW9"/>
<comment type="caution">
    <text evidence="1">The sequence shown here is derived from an EMBL/GenBank/DDBJ whole genome shotgun (WGS) entry which is preliminary data.</text>
</comment>
<reference evidence="1 2" key="1">
    <citation type="submission" date="2019-05" db="EMBL/GenBank/DDBJ databases">
        <title>Another draft genome of Portunus trituberculatus and its Hox gene families provides insights of decapod evolution.</title>
        <authorList>
            <person name="Jeong J.-H."/>
            <person name="Song I."/>
            <person name="Kim S."/>
            <person name="Choi T."/>
            <person name="Kim D."/>
            <person name="Ryu S."/>
            <person name="Kim W."/>
        </authorList>
    </citation>
    <scope>NUCLEOTIDE SEQUENCE [LARGE SCALE GENOMIC DNA]</scope>
    <source>
        <tissue evidence="1">Muscle</tissue>
    </source>
</reference>